<dbReference type="Gene3D" id="3.50.50.60">
    <property type="entry name" value="FAD/NAD(P)-binding domain"/>
    <property type="match status" value="1"/>
</dbReference>
<dbReference type="Gene3D" id="1.10.8.260">
    <property type="entry name" value="HI0933 insert domain-like"/>
    <property type="match status" value="1"/>
</dbReference>
<dbReference type="NCBIfam" id="TIGR00275">
    <property type="entry name" value="aminoacetone oxidase family FAD-binding enzyme"/>
    <property type="match status" value="1"/>
</dbReference>
<evidence type="ECO:0000313" key="6">
    <source>
        <dbReference type="EMBL" id="MBA6155915.1"/>
    </source>
</evidence>
<sequence length="402" mass="44753">MKKVIIVGGGAAGFFTAINAKEANPDLDITILEKGKEVLQKVKISGGGRCNVTHACFDPKELTKFYPRGEKELLGPFHQFMTGDTFEWFDIRNVPLKIESDNRVFPEANTSQAIIDCFQNAVDDLGIKVLKNHGVNSVSKQNDKWIVNTKEKQFEADYIVVAAGSSKKVWDLCKTLDHSIIEPVPSLFTFNIKDKRIIDLGGIAVPNAEVKLVGTNLENSGPLLITHWGLSGPAILKLSAFGARILADKNYKYNVEVNWLGQDFDSVLEELQSLKKSQPKKQVNLKSPFVDIPRRLWERFITASEIKSNQNWADLSNKQLNNLASQLTKGVFNANGRTTFKEEFVTAGGVDLKEINFKRFESKLHKNLFLVGEVLNIDAVTGGFNFQNAWTGGYICAKSIAE</sequence>
<keyword evidence="3" id="KW-0274">FAD</keyword>
<evidence type="ECO:0000259" key="4">
    <source>
        <dbReference type="Pfam" id="PF03486"/>
    </source>
</evidence>
<dbReference type="InterPro" id="IPR004792">
    <property type="entry name" value="BaiN-like"/>
</dbReference>
<dbReference type="InterPro" id="IPR057661">
    <property type="entry name" value="RsdA/BaiN/AoA(So)_Rossmann"/>
</dbReference>
<dbReference type="InterPro" id="IPR055178">
    <property type="entry name" value="RsdA/BaiN/AoA(So)-like_dom"/>
</dbReference>
<dbReference type="PANTHER" id="PTHR42887">
    <property type="entry name" value="OS12G0638800 PROTEIN"/>
    <property type="match status" value="1"/>
</dbReference>
<organism evidence="6 7">
    <name type="scientific">Tenacibaculum pelagium</name>
    <dbReference type="NCBI Taxonomy" id="2759527"/>
    <lineage>
        <taxon>Bacteria</taxon>
        <taxon>Pseudomonadati</taxon>
        <taxon>Bacteroidota</taxon>
        <taxon>Flavobacteriia</taxon>
        <taxon>Flavobacteriales</taxon>
        <taxon>Flavobacteriaceae</taxon>
        <taxon>Tenacibaculum</taxon>
    </lineage>
</organism>
<dbReference type="AlphaFoldDB" id="A0A839ALF3"/>
<dbReference type="EMBL" id="JACGLS010000002">
    <property type="protein sequence ID" value="MBA6155915.1"/>
    <property type="molecule type" value="Genomic_DNA"/>
</dbReference>
<proteinExistence type="predicted"/>
<evidence type="ECO:0000259" key="5">
    <source>
        <dbReference type="Pfam" id="PF22780"/>
    </source>
</evidence>
<reference evidence="6 7" key="1">
    <citation type="submission" date="2020-07" db="EMBL/GenBank/DDBJ databases">
        <title>Bacterium isolated from marine sediment.</title>
        <authorList>
            <person name="Shang D."/>
            <person name="Du Z.-J."/>
        </authorList>
    </citation>
    <scope>NUCLEOTIDE SEQUENCE [LARGE SCALE GENOMIC DNA]</scope>
    <source>
        <strain evidence="6 7">S7007</strain>
    </source>
</reference>
<keyword evidence="2" id="KW-0285">Flavoprotein</keyword>
<feature type="domain" description="RsdA/BaiN/AoA(So)-like insert" evidence="5">
    <location>
        <begin position="184"/>
        <end position="345"/>
    </location>
</feature>
<dbReference type="InterPro" id="IPR023166">
    <property type="entry name" value="BaiN-like_dom_sf"/>
</dbReference>
<name>A0A839ALF3_9FLAO</name>
<dbReference type="Pfam" id="PF03486">
    <property type="entry name" value="HI0933_like"/>
    <property type="match status" value="1"/>
</dbReference>
<dbReference type="InterPro" id="IPR036188">
    <property type="entry name" value="FAD/NAD-bd_sf"/>
</dbReference>
<comment type="caution">
    <text evidence="6">The sequence shown here is derived from an EMBL/GenBank/DDBJ whole genome shotgun (WGS) entry which is preliminary data.</text>
</comment>
<dbReference type="PANTHER" id="PTHR42887:SF2">
    <property type="entry name" value="OS12G0638800 PROTEIN"/>
    <property type="match status" value="1"/>
</dbReference>
<evidence type="ECO:0000256" key="1">
    <source>
        <dbReference type="ARBA" id="ARBA00001974"/>
    </source>
</evidence>
<dbReference type="Pfam" id="PF22780">
    <property type="entry name" value="HI0933_like_1st"/>
    <property type="match status" value="1"/>
</dbReference>
<dbReference type="SUPFAM" id="SSF160996">
    <property type="entry name" value="HI0933 insert domain-like"/>
    <property type="match status" value="1"/>
</dbReference>
<comment type="cofactor">
    <cofactor evidence="1">
        <name>FAD</name>
        <dbReference type="ChEBI" id="CHEBI:57692"/>
    </cofactor>
</comment>
<dbReference type="Proteomes" id="UP000563906">
    <property type="component" value="Unassembled WGS sequence"/>
</dbReference>
<dbReference type="PRINTS" id="PR00368">
    <property type="entry name" value="FADPNR"/>
</dbReference>
<feature type="domain" description="RsdA/BaiN/AoA(So)-like Rossmann fold-like" evidence="4">
    <location>
        <begin position="3"/>
        <end position="398"/>
    </location>
</feature>
<evidence type="ECO:0000256" key="2">
    <source>
        <dbReference type="ARBA" id="ARBA00022630"/>
    </source>
</evidence>
<keyword evidence="7" id="KW-1185">Reference proteome</keyword>
<accession>A0A839ALF3</accession>
<dbReference type="Gene3D" id="2.40.30.10">
    <property type="entry name" value="Translation factors"/>
    <property type="match status" value="1"/>
</dbReference>
<dbReference type="SUPFAM" id="SSF51905">
    <property type="entry name" value="FAD/NAD(P)-binding domain"/>
    <property type="match status" value="1"/>
</dbReference>
<gene>
    <name evidence="6" type="ORF">H3Z83_05195</name>
</gene>
<protein>
    <submittedName>
        <fullName evidence="6">NAD(P)/FAD-dependent oxidoreductase</fullName>
    </submittedName>
</protein>
<evidence type="ECO:0000313" key="7">
    <source>
        <dbReference type="Proteomes" id="UP000563906"/>
    </source>
</evidence>
<dbReference type="RefSeq" id="WP_182124427.1">
    <property type="nucleotide sequence ID" value="NZ_JACGLS010000002.1"/>
</dbReference>
<evidence type="ECO:0000256" key="3">
    <source>
        <dbReference type="ARBA" id="ARBA00022827"/>
    </source>
</evidence>